<dbReference type="InterPro" id="IPR036188">
    <property type="entry name" value="FAD/NAD-bd_sf"/>
</dbReference>
<feature type="region of interest" description="Disordered" evidence="1">
    <location>
        <begin position="1"/>
        <end position="32"/>
    </location>
</feature>
<evidence type="ECO:0000256" key="1">
    <source>
        <dbReference type="SAM" id="MobiDB-lite"/>
    </source>
</evidence>
<dbReference type="NCBIfam" id="TIGR02032">
    <property type="entry name" value="GG-red-SF"/>
    <property type="match status" value="1"/>
</dbReference>
<dbReference type="InterPro" id="IPR011777">
    <property type="entry name" value="Geranylgeranyl_Rdtase_fam"/>
</dbReference>
<dbReference type="Gene3D" id="3.50.50.60">
    <property type="entry name" value="FAD/NAD(P)-binding domain"/>
    <property type="match status" value="1"/>
</dbReference>
<gene>
    <name evidence="3" type="ORF">ACFSE6_01430</name>
</gene>
<dbReference type="PRINTS" id="PR00420">
    <property type="entry name" value="RNGMNOXGNASE"/>
</dbReference>
<dbReference type="EMBL" id="JBHUEE010000001">
    <property type="protein sequence ID" value="MFD1716482.1"/>
    <property type="molecule type" value="Genomic_DNA"/>
</dbReference>
<dbReference type="SUPFAM" id="SSF51905">
    <property type="entry name" value="FAD/NAD(P)-binding domain"/>
    <property type="match status" value="1"/>
</dbReference>
<dbReference type="PANTHER" id="PTHR42685">
    <property type="entry name" value="GERANYLGERANYL DIPHOSPHATE REDUCTASE"/>
    <property type="match status" value="1"/>
</dbReference>
<feature type="domain" description="FAD-binding" evidence="2">
    <location>
        <begin position="35"/>
        <end position="383"/>
    </location>
</feature>
<evidence type="ECO:0000313" key="4">
    <source>
        <dbReference type="Proteomes" id="UP001597277"/>
    </source>
</evidence>
<feature type="compositionally biased region" description="Low complexity" evidence="1">
    <location>
        <begin position="11"/>
        <end position="21"/>
    </location>
</feature>
<organism evidence="3 4">
    <name type="scientific">Georgenia deserti</name>
    <dbReference type="NCBI Taxonomy" id="2093781"/>
    <lineage>
        <taxon>Bacteria</taxon>
        <taxon>Bacillati</taxon>
        <taxon>Actinomycetota</taxon>
        <taxon>Actinomycetes</taxon>
        <taxon>Micrococcales</taxon>
        <taxon>Bogoriellaceae</taxon>
        <taxon>Georgenia</taxon>
    </lineage>
</organism>
<evidence type="ECO:0000313" key="3">
    <source>
        <dbReference type="EMBL" id="MFD1716482.1"/>
    </source>
</evidence>
<protein>
    <submittedName>
        <fullName evidence="3">Geranylgeranyl reductase family protein</fullName>
    </submittedName>
</protein>
<keyword evidence="4" id="KW-1185">Reference proteome</keyword>
<name>A0ABW4L0Y0_9MICO</name>
<evidence type="ECO:0000259" key="2">
    <source>
        <dbReference type="Pfam" id="PF01494"/>
    </source>
</evidence>
<dbReference type="Pfam" id="PF01494">
    <property type="entry name" value="FAD_binding_3"/>
    <property type="match status" value="1"/>
</dbReference>
<reference evidence="4" key="1">
    <citation type="journal article" date="2019" name="Int. J. Syst. Evol. Microbiol.">
        <title>The Global Catalogue of Microorganisms (GCM) 10K type strain sequencing project: providing services to taxonomists for standard genome sequencing and annotation.</title>
        <authorList>
            <consortium name="The Broad Institute Genomics Platform"/>
            <consortium name="The Broad Institute Genome Sequencing Center for Infectious Disease"/>
            <person name="Wu L."/>
            <person name="Ma J."/>
        </authorList>
    </citation>
    <scope>NUCLEOTIDE SEQUENCE [LARGE SCALE GENOMIC DNA]</scope>
    <source>
        <strain evidence="4">JCM 17130</strain>
    </source>
</reference>
<accession>A0ABW4L0Y0</accession>
<sequence>MTLGTAARAETPSGDGAASAPSPAPTPQTLGGADEADVIVVGAGPGGAAAAHYLARTGLEVLLLEKARFPRDKVCGDGLTPRAVAELIRMGVPTRESDGWIRNWGLRAHGAGHTFEIPWPELAEMPSYGLARARVGLDETLARHAERSGARLREGMSVTGPVRHERSGRILGVRARPVDERGRRTGEDVTFRAPVVLDAGGVSARLATAVGVEKNVKRPMGVAVRTYFRSPRHDDPMMESHLELWDGEPGRSKLMPGYGWIFALGDGTVNVGLGSLSSTARPTGLDYKAMFRTWMRNVPAEWGFTPENQIGDLRSAALPMAFNRKPHYTQGLLLVGDSGGMVSPFNGEGIAYALQSGRIAADVVGQALARSSGYAREKTLRTYPAILAEELGGYYSLGQAFARLIERPEVMRLCVRYGLPRPTLMRLVMKLLSDGFDRRGGDWMDRTLTALTKVAPAS</sequence>
<dbReference type="RefSeq" id="WP_388001918.1">
    <property type="nucleotide sequence ID" value="NZ_JBHUEE010000001.1"/>
</dbReference>
<comment type="caution">
    <text evidence="3">The sequence shown here is derived from an EMBL/GenBank/DDBJ whole genome shotgun (WGS) entry which is preliminary data.</text>
</comment>
<proteinExistence type="predicted"/>
<dbReference type="Proteomes" id="UP001597277">
    <property type="component" value="Unassembled WGS sequence"/>
</dbReference>
<dbReference type="InterPro" id="IPR050407">
    <property type="entry name" value="Geranylgeranyl_reductase"/>
</dbReference>
<dbReference type="PANTHER" id="PTHR42685:SF22">
    <property type="entry name" value="CONDITIONED MEDIUM FACTOR RECEPTOR 1"/>
    <property type="match status" value="1"/>
</dbReference>
<dbReference type="InterPro" id="IPR002938">
    <property type="entry name" value="FAD-bd"/>
</dbReference>